<feature type="transmembrane region" description="Helical" evidence="2">
    <location>
        <begin position="37"/>
        <end position="55"/>
    </location>
</feature>
<reference evidence="3 4" key="1">
    <citation type="journal article" date="2019" name="Int. J. Syst. Evol. Microbiol.">
        <title>The Global Catalogue of Microorganisms (GCM) 10K type strain sequencing project: providing services to taxonomists for standard genome sequencing and annotation.</title>
        <authorList>
            <consortium name="The Broad Institute Genomics Platform"/>
            <consortium name="The Broad Institute Genome Sequencing Center for Infectious Disease"/>
            <person name="Wu L."/>
            <person name="Ma J."/>
        </authorList>
    </citation>
    <scope>NUCLEOTIDE SEQUENCE [LARGE SCALE GENOMIC DNA]</scope>
    <source>
        <strain evidence="3 4">PSRA2</strain>
    </source>
</reference>
<dbReference type="AlphaFoldDB" id="A0ABD5U9K7"/>
<keyword evidence="2" id="KW-0472">Membrane</keyword>
<dbReference type="Pfam" id="PF25927">
    <property type="entry name" value="DUF7972"/>
    <property type="match status" value="1"/>
</dbReference>
<accession>A0ABD5U9K7</accession>
<organism evidence="3 4">
    <name type="scientific">Halomarina ordinaria</name>
    <dbReference type="NCBI Taxonomy" id="3033939"/>
    <lineage>
        <taxon>Archaea</taxon>
        <taxon>Methanobacteriati</taxon>
        <taxon>Methanobacteriota</taxon>
        <taxon>Stenosarchaea group</taxon>
        <taxon>Halobacteria</taxon>
        <taxon>Halobacteriales</taxon>
        <taxon>Natronomonadaceae</taxon>
        <taxon>Halomarina</taxon>
    </lineage>
</organism>
<dbReference type="InterPro" id="IPR058278">
    <property type="entry name" value="DUF7972"/>
</dbReference>
<feature type="transmembrane region" description="Helical" evidence="2">
    <location>
        <begin position="254"/>
        <end position="276"/>
    </location>
</feature>
<keyword evidence="4" id="KW-1185">Reference proteome</keyword>
<evidence type="ECO:0000313" key="4">
    <source>
        <dbReference type="Proteomes" id="UP001596406"/>
    </source>
</evidence>
<feature type="transmembrane region" description="Helical" evidence="2">
    <location>
        <begin position="67"/>
        <end position="89"/>
    </location>
</feature>
<evidence type="ECO:0008006" key="5">
    <source>
        <dbReference type="Google" id="ProtNLM"/>
    </source>
</evidence>
<proteinExistence type="predicted"/>
<evidence type="ECO:0000256" key="2">
    <source>
        <dbReference type="SAM" id="Phobius"/>
    </source>
</evidence>
<evidence type="ECO:0000256" key="1">
    <source>
        <dbReference type="SAM" id="MobiDB-lite"/>
    </source>
</evidence>
<dbReference type="EMBL" id="JBHSXM010000001">
    <property type="protein sequence ID" value="MFC6835464.1"/>
    <property type="molecule type" value="Genomic_DNA"/>
</dbReference>
<dbReference type="RefSeq" id="WP_304447165.1">
    <property type="nucleotide sequence ID" value="NZ_JARRAH010000001.1"/>
</dbReference>
<sequence length="332" mass="35068">MSQSHSGERQAMSELGTEGKGGSRVGRWFLLGGDRRLIAAGISLAIGLVVYGLIWQDLLIIGGGSMLPTLLGSGITSGLLTLITVALSINQLILSRVFDTPDALVDTLEGTLDMRSNVEDIADAASSPNQPAHFLGFLGDALGERVDALRRELDTSDEGVDAYLDAMTGYAAALSAASDEDEETTDLLSSLFGPGYARNLTATHHLRRSREADLSETATDHLDAVSELMKAVAVMRQFFKTIAIQQDLAHLSRLIIYSGLTALTVTIALTLSYTSSSLALPAVGSAEIISFGMAVIVLPLALLSSYMIRVATVSMYSVSVGPFVPPESSASE</sequence>
<evidence type="ECO:0000313" key="3">
    <source>
        <dbReference type="EMBL" id="MFC6835464.1"/>
    </source>
</evidence>
<comment type="caution">
    <text evidence="3">The sequence shown here is derived from an EMBL/GenBank/DDBJ whole genome shotgun (WGS) entry which is preliminary data.</text>
</comment>
<feature type="transmembrane region" description="Helical" evidence="2">
    <location>
        <begin position="288"/>
        <end position="308"/>
    </location>
</feature>
<keyword evidence="2" id="KW-0812">Transmembrane</keyword>
<keyword evidence="2" id="KW-1133">Transmembrane helix</keyword>
<gene>
    <name evidence="3" type="ORF">ACFQHK_02955</name>
</gene>
<dbReference type="Proteomes" id="UP001596406">
    <property type="component" value="Unassembled WGS sequence"/>
</dbReference>
<feature type="region of interest" description="Disordered" evidence="1">
    <location>
        <begin position="1"/>
        <end position="20"/>
    </location>
</feature>
<protein>
    <recommendedName>
        <fullName evidence="5">DUF4239 domain-containing protein</fullName>
    </recommendedName>
</protein>
<name>A0ABD5U9K7_9EURY</name>